<organism evidence="3 4">
    <name type="scientific">Legionella quinlivanii</name>
    <dbReference type="NCBI Taxonomy" id="45073"/>
    <lineage>
        <taxon>Bacteria</taxon>
        <taxon>Pseudomonadati</taxon>
        <taxon>Pseudomonadota</taxon>
        <taxon>Gammaproteobacteria</taxon>
        <taxon>Legionellales</taxon>
        <taxon>Legionellaceae</taxon>
        <taxon>Legionella</taxon>
    </lineage>
</organism>
<comment type="caution">
    <text evidence="3">The sequence shown here is derived from an EMBL/GenBank/DDBJ whole genome shotgun (WGS) entry which is preliminary data.</text>
</comment>
<evidence type="ECO:0000313" key="3">
    <source>
        <dbReference type="EMBL" id="RAP38000.1"/>
    </source>
</evidence>
<reference evidence="3 4" key="1">
    <citation type="submission" date="2017-02" db="EMBL/GenBank/DDBJ databases">
        <title>Legionella quilivanii strain from human: case report and whole genome sequencing analysis.</title>
        <authorList>
            <person name="Lalancette C."/>
            <person name="Leduc J.-M."/>
            <person name="Levesque S."/>
            <person name="Fournier E."/>
            <person name="Saoud J."/>
            <person name="Faucher S.P."/>
            <person name="Bernard K."/>
            <person name="Martineau C."/>
            <person name="Longtin J."/>
        </authorList>
    </citation>
    <scope>NUCLEOTIDE SEQUENCE [LARGE SCALE GENOMIC DNA]</scope>
    <source>
        <strain evidence="3 4">ID143958</strain>
    </source>
</reference>
<dbReference type="Pfam" id="PF03797">
    <property type="entry name" value="Autotransporter"/>
    <property type="match status" value="1"/>
</dbReference>
<accession>A0A364LMC1</accession>
<dbReference type="AlphaFoldDB" id="A0A364LMC1"/>
<protein>
    <recommendedName>
        <fullName evidence="2">Autotransporter domain-containing protein</fullName>
    </recommendedName>
</protein>
<feature type="chain" id="PRO_5016645135" description="Autotransporter domain-containing protein" evidence="1">
    <location>
        <begin position="24"/>
        <end position="321"/>
    </location>
</feature>
<dbReference type="EMBL" id="MVJN01000002">
    <property type="protein sequence ID" value="RAP38000.1"/>
    <property type="molecule type" value="Genomic_DNA"/>
</dbReference>
<dbReference type="SMART" id="SM00869">
    <property type="entry name" value="Autotransporter"/>
    <property type="match status" value="1"/>
</dbReference>
<dbReference type="SUPFAM" id="SSF103515">
    <property type="entry name" value="Autotransporter"/>
    <property type="match status" value="1"/>
</dbReference>
<dbReference type="Proteomes" id="UP000249458">
    <property type="component" value="Unassembled WGS sequence"/>
</dbReference>
<name>A0A364LMC1_9GAMM</name>
<dbReference type="InterPro" id="IPR036709">
    <property type="entry name" value="Autotransporte_beta_dom_sf"/>
</dbReference>
<evidence type="ECO:0000256" key="1">
    <source>
        <dbReference type="SAM" id="SignalP"/>
    </source>
</evidence>
<dbReference type="InterPro" id="IPR005546">
    <property type="entry name" value="Autotransporte_beta"/>
</dbReference>
<feature type="domain" description="Autotransporter" evidence="2">
    <location>
        <begin position="39"/>
        <end position="309"/>
    </location>
</feature>
<dbReference type="RefSeq" id="WP_112218549.1">
    <property type="nucleotide sequence ID" value="NZ_MVJN01000002.1"/>
</dbReference>
<gene>
    <name evidence="3" type="ORF">B1207_03150</name>
</gene>
<evidence type="ECO:0000313" key="4">
    <source>
        <dbReference type="Proteomes" id="UP000249458"/>
    </source>
</evidence>
<proteinExistence type="predicted"/>
<keyword evidence="1" id="KW-0732">Signal</keyword>
<sequence>MNKKIIRRSLVCLLTLLYTQAEASTIEKDQANTPSPKQGYNLSALYGYQSFKFDSTKPTSFNRFSGHLNLYMAGGNNFRLREGLTAGLYIYEVKSNVHSSMRIDPGLPSETDQKVKNDSIYGHLLKTITPNLLIDLMAGLGYNSLSYSTTIAAQTENQQLGRAHSNSNNWFTSVNGIYSRSFSNWKFLGSIGLLYSQIEQDSFNYSFIPNQIVNRVPFLRNKSAFSLENAEIGYQLKEWVQPFVNAGLIQVLQFSNNRPGISGEFVGALPEFNLDQNGYRAGGGLSFKYKQLSLRIEHQYSQRGSVYHSNLTMLSLHMNMA</sequence>
<dbReference type="Gene3D" id="2.40.128.130">
    <property type="entry name" value="Autotransporter beta-domain"/>
    <property type="match status" value="1"/>
</dbReference>
<evidence type="ECO:0000259" key="2">
    <source>
        <dbReference type="SMART" id="SM00869"/>
    </source>
</evidence>
<feature type="signal peptide" evidence="1">
    <location>
        <begin position="1"/>
        <end position="23"/>
    </location>
</feature>